<name>A0A2W1BI26_HELAM</name>
<accession>A0A2W1BI26</accession>
<dbReference type="AlphaFoldDB" id="A0A2W1BI26"/>
<dbReference type="EMBL" id="KZ150147">
    <property type="protein sequence ID" value="PZC72867.1"/>
    <property type="molecule type" value="Genomic_DNA"/>
</dbReference>
<evidence type="ECO:0000313" key="2">
    <source>
        <dbReference type="Proteomes" id="UP000249218"/>
    </source>
</evidence>
<dbReference type="OrthoDB" id="5824787at2759"/>
<gene>
    <name evidence="1" type="primary">HaOG210392</name>
    <name evidence="1" type="ORF">B5X24_HaOG210392</name>
</gene>
<dbReference type="PANTHER" id="PTHR47027:SF25">
    <property type="entry name" value="REVERSE TRANSCRIPTASE DOMAIN-CONTAINING PROTEIN"/>
    <property type="match status" value="1"/>
</dbReference>
<organism evidence="1 2">
    <name type="scientific">Helicoverpa armigera</name>
    <name type="common">Cotton bollworm</name>
    <name type="synonym">Heliothis armigera</name>
    <dbReference type="NCBI Taxonomy" id="29058"/>
    <lineage>
        <taxon>Eukaryota</taxon>
        <taxon>Metazoa</taxon>
        <taxon>Ecdysozoa</taxon>
        <taxon>Arthropoda</taxon>
        <taxon>Hexapoda</taxon>
        <taxon>Insecta</taxon>
        <taxon>Pterygota</taxon>
        <taxon>Neoptera</taxon>
        <taxon>Endopterygota</taxon>
        <taxon>Lepidoptera</taxon>
        <taxon>Glossata</taxon>
        <taxon>Ditrysia</taxon>
        <taxon>Noctuoidea</taxon>
        <taxon>Noctuidae</taxon>
        <taxon>Heliothinae</taxon>
        <taxon>Helicoverpa</taxon>
    </lineage>
</organism>
<dbReference type="Proteomes" id="UP000249218">
    <property type="component" value="Unassembled WGS sequence"/>
</dbReference>
<evidence type="ECO:0000313" key="1">
    <source>
        <dbReference type="EMBL" id="PZC72867.1"/>
    </source>
</evidence>
<sequence>MYFPVLTYGAQTWSLTECQKSRLKVCQRAMERSLLGIKRTDRIRNTVIRSRTGVADVGRKAATLKWNWAGHVSRMHPERWATIITQWTPQDGHRRRGRPRKRWRDELDAFRPDWWTRSKDREEWKRDGEAFAQQWDTTG</sequence>
<reference evidence="1 2" key="1">
    <citation type="journal article" date="2017" name="BMC Biol.">
        <title>Genomic innovations, transcriptional plasticity and gene loss underlying the evolution and divergence of two highly polyphagous and invasive Helicoverpa pest species.</title>
        <authorList>
            <person name="Pearce S.L."/>
            <person name="Clarke D.F."/>
            <person name="East P.D."/>
            <person name="Elfekih S."/>
            <person name="Gordon K.H."/>
            <person name="Jermiin L.S."/>
            <person name="McGaughran A."/>
            <person name="Oakeshott J.G."/>
            <person name="Papanikolaou A."/>
            <person name="Perera O.P."/>
            <person name="Rane R.V."/>
            <person name="Richards S."/>
            <person name="Tay W.T."/>
            <person name="Walsh T.K."/>
            <person name="Anderson A."/>
            <person name="Anderson C.J."/>
            <person name="Asgari S."/>
            <person name="Board P.G."/>
            <person name="Bretschneider A."/>
            <person name="Campbell P.M."/>
            <person name="Chertemps T."/>
            <person name="Christeller J.T."/>
            <person name="Coppin C.W."/>
            <person name="Downes S.J."/>
            <person name="Duan G."/>
            <person name="Farnsworth C.A."/>
            <person name="Good R.T."/>
            <person name="Han L.B."/>
            <person name="Han Y.C."/>
            <person name="Hatje K."/>
            <person name="Horne I."/>
            <person name="Huang Y.P."/>
            <person name="Hughes D.S."/>
            <person name="Jacquin-Joly E."/>
            <person name="James W."/>
            <person name="Jhangiani S."/>
            <person name="Kollmar M."/>
            <person name="Kuwar S.S."/>
            <person name="Li S."/>
            <person name="Liu N.Y."/>
            <person name="Maibeche M.T."/>
            <person name="Miller J.R."/>
            <person name="Montagne N."/>
            <person name="Perry T."/>
            <person name="Qu J."/>
            <person name="Song S.V."/>
            <person name="Sutton G.G."/>
            <person name="Vogel H."/>
            <person name="Walenz B.P."/>
            <person name="Xu W."/>
            <person name="Zhang H.J."/>
            <person name="Zou Z."/>
            <person name="Batterham P."/>
            <person name="Edwards O.R."/>
            <person name="Feyereisen R."/>
            <person name="Gibbs R.A."/>
            <person name="Heckel D.G."/>
            <person name="McGrath A."/>
            <person name="Robin C."/>
            <person name="Scherer S.E."/>
            <person name="Worley K.C."/>
            <person name="Wu Y.D."/>
        </authorList>
    </citation>
    <scope>NUCLEOTIDE SEQUENCE [LARGE SCALE GENOMIC DNA]</scope>
    <source>
        <strain evidence="1">Harm_GR_Male_#8</strain>
        <tissue evidence="1">Whole organism</tissue>
    </source>
</reference>
<proteinExistence type="predicted"/>
<evidence type="ECO:0008006" key="3">
    <source>
        <dbReference type="Google" id="ProtNLM"/>
    </source>
</evidence>
<protein>
    <recommendedName>
        <fullName evidence="3">Endonuclease-reverse transcriptase</fullName>
    </recommendedName>
</protein>
<keyword evidence="2" id="KW-1185">Reference proteome</keyword>
<dbReference type="PANTHER" id="PTHR47027">
    <property type="entry name" value="REVERSE TRANSCRIPTASE DOMAIN-CONTAINING PROTEIN"/>
    <property type="match status" value="1"/>
</dbReference>